<dbReference type="RefSeq" id="WP_311513481.1">
    <property type="nucleotide sequence ID" value="NZ_JAVREP010000016.1"/>
</dbReference>
<dbReference type="CDD" id="cd16914">
    <property type="entry name" value="EcfT"/>
    <property type="match status" value="1"/>
</dbReference>
<keyword evidence="3 5" id="KW-1133">Transmembrane helix</keyword>
<protein>
    <submittedName>
        <fullName evidence="6">Energy-coupling factor transporter transmembrane component T</fullName>
    </submittedName>
</protein>
<evidence type="ECO:0000256" key="1">
    <source>
        <dbReference type="ARBA" id="ARBA00004141"/>
    </source>
</evidence>
<proteinExistence type="predicted"/>
<feature type="transmembrane region" description="Helical" evidence="5">
    <location>
        <begin position="84"/>
        <end position="107"/>
    </location>
</feature>
<evidence type="ECO:0000256" key="5">
    <source>
        <dbReference type="SAM" id="Phobius"/>
    </source>
</evidence>
<evidence type="ECO:0000256" key="2">
    <source>
        <dbReference type="ARBA" id="ARBA00022692"/>
    </source>
</evidence>
<feature type="transmembrane region" description="Helical" evidence="5">
    <location>
        <begin position="114"/>
        <end position="134"/>
    </location>
</feature>
<accession>A0ABU2ME90</accession>
<feature type="transmembrane region" description="Helical" evidence="5">
    <location>
        <begin position="255"/>
        <end position="274"/>
    </location>
</feature>
<reference evidence="7" key="1">
    <citation type="submission" date="2023-07" db="EMBL/GenBank/DDBJ databases">
        <title>30 novel species of actinomycetes from the DSMZ collection.</title>
        <authorList>
            <person name="Nouioui I."/>
        </authorList>
    </citation>
    <scope>NUCLEOTIDE SEQUENCE [LARGE SCALE GENOMIC DNA]</scope>
    <source>
        <strain evidence="7">DSM 44743</strain>
    </source>
</reference>
<evidence type="ECO:0000313" key="7">
    <source>
        <dbReference type="Proteomes" id="UP001183390"/>
    </source>
</evidence>
<evidence type="ECO:0000256" key="3">
    <source>
        <dbReference type="ARBA" id="ARBA00022989"/>
    </source>
</evidence>
<feature type="transmembrane region" description="Helical" evidence="5">
    <location>
        <begin position="146"/>
        <end position="164"/>
    </location>
</feature>
<name>A0ABU2ME90_9ACTN</name>
<dbReference type="EMBL" id="JAVREP010000016">
    <property type="protein sequence ID" value="MDT0330898.1"/>
    <property type="molecule type" value="Genomic_DNA"/>
</dbReference>
<keyword evidence="4 5" id="KW-0472">Membrane</keyword>
<dbReference type="Pfam" id="PF02361">
    <property type="entry name" value="CbiQ"/>
    <property type="match status" value="1"/>
</dbReference>
<evidence type="ECO:0000256" key="4">
    <source>
        <dbReference type="ARBA" id="ARBA00023136"/>
    </source>
</evidence>
<keyword evidence="2 5" id="KW-0812">Transmembrane</keyword>
<feature type="transmembrane region" description="Helical" evidence="5">
    <location>
        <begin position="48"/>
        <end position="78"/>
    </location>
</feature>
<keyword evidence="7" id="KW-1185">Reference proteome</keyword>
<comment type="caution">
    <text evidence="6">The sequence shown here is derived from an EMBL/GenBank/DDBJ whole genome shotgun (WGS) entry which is preliminary data.</text>
</comment>
<gene>
    <name evidence="6" type="ORF">RM479_20965</name>
</gene>
<dbReference type="Proteomes" id="UP001183390">
    <property type="component" value="Unassembled WGS sequence"/>
</dbReference>
<dbReference type="InterPro" id="IPR003339">
    <property type="entry name" value="ABC/ECF_trnsptr_transmembrane"/>
</dbReference>
<sequence length="284" mass="31237">MPTADRRRERKERDTLSVEWVKLELLRTAYATRGGLLASRDPRFVIGWYLIFAVVPWFTHDLTVLAGLFLVCAVAVVLSRVGPLILGLFVFGFVLESLYVLFAAWFFGGDLSTVLALVELTLKLATVSLASMAAFVSLDPEKLSDALLALHAPAMVAFGVSYGYRMLPMLMEEFHTVVDGHRLRAAPLPSPGFLGWRAVVRTGSTVVAAFYPLMLNTAKRTRTTVEALETKGFTYAAEHPAGRRIRLAHLKADRWDVVLIAATVLLVAGCFTLGELYPLPVQVG</sequence>
<organism evidence="6 7">
    <name type="scientific">Nocardiopsis lambiniae</name>
    <dbReference type="NCBI Taxonomy" id="3075539"/>
    <lineage>
        <taxon>Bacteria</taxon>
        <taxon>Bacillati</taxon>
        <taxon>Actinomycetota</taxon>
        <taxon>Actinomycetes</taxon>
        <taxon>Streptosporangiales</taxon>
        <taxon>Nocardiopsidaceae</taxon>
        <taxon>Nocardiopsis</taxon>
    </lineage>
</organism>
<evidence type="ECO:0000313" key="6">
    <source>
        <dbReference type="EMBL" id="MDT0330898.1"/>
    </source>
</evidence>
<comment type="subcellular location">
    <subcellularLocation>
        <location evidence="1">Membrane</location>
        <topology evidence="1">Multi-pass membrane protein</topology>
    </subcellularLocation>
</comment>